<sequence length="123" mass="13608">MSLREIRQPRFSPSSHRTMLADPAPLSFPRSLLIVGFWQGSCIYGPREISPGTRHRVCGLIVVIGRNSEHHLDAQTPGSNLTLYSLPHIGHTSVIPRCLESLGDLQVGNPGRLFDGRSRECSH</sequence>
<protein>
    <submittedName>
        <fullName evidence="1">Uncharacterized protein</fullName>
    </submittedName>
</protein>
<organism evidence="1 2">
    <name type="scientific">Aspergillus ellipticus CBS 707.79</name>
    <dbReference type="NCBI Taxonomy" id="1448320"/>
    <lineage>
        <taxon>Eukaryota</taxon>
        <taxon>Fungi</taxon>
        <taxon>Dikarya</taxon>
        <taxon>Ascomycota</taxon>
        <taxon>Pezizomycotina</taxon>
        <taxon>Eurotiomycetes</taxon>
        <taxon>Eurotiomycetidae</taxon>
        <taxon>Eurotiales</taxon>
        <taxon>Aspergillaceae</taxon>
        <taxon>Aspergillus</taxon>
        <taxon>Aspergillus subgen. Circumdati</taxon>
    </lineage>
</organism>
<evidence type="ECO:0000313" key="1">
    <source>
        <dbReference type="EMBL" id="PYH90006.1"/>
    </source>
</evidence>
<dbReference type="Proteomes" id="UP000247810">
    <property type="component" value="Unassembled WGS sequence"/>
</dbReference>
<dbReference type="AlphaFoldDB" id="A0A319CXR4"/>
<reference evidence="1 2" key="1">
    <citation type="submission" date="2018-02" db="EMBL/GenBank/DDBJ databases">
        <title>The genomes of Aspergillus section Nigri reveals drivers in fungal speciation.</title>
        <authorList>
            <consortium name="DOE Joint Genome Institute"/>
            <person name="Vesth T.C."/>
            <person name="Nybo J."/>
            <person name="Theobald S."/>
            <person name="Brandl J."/>
            <person name="Frisvad J.C."/>
            <person name="Nielsen K.F."/>
            <person name="Lyhne E.K."/>
            <person name="Kogle M.E."/>
            <person name="Kuo A."/>
            <person name="Riley R."/>
            <person name="Clum A."/>
            <person name="Nolan M."/>
            <person name="Lipzen A."/>
            <person name="Salamov A."/>
            <person name="Henrissat B."/>
            <person name="Wiebenga A."/>
            <person name="De vries R.P."/>
            <person name="Grigoriev I.V."/>
            <person name="Mortensen U.H."/>
            <person name="Andersen M.R."/>
            <person name="Baker S.E."/>
        </authorList>
    </citation>
    <scope>NUCLEOTIDE SEQUENCE [LARGE SCALE GENOMIC DNA]</scope>
    <source>
        <strain evidence="1 2">CBS 707.79</strain>
    </source>
</reference>
<dbReference type="VEuPathDB" id="FungiDB:BO71DRAFT_93714"/>
<proteinExistence type="predicted"/>
<keyword evidence="2" id="KW-1185">Reference proteome</keyword>
<accession>A0A319CXR4</accession>
<name>A0A319CXR4_9EURO</name>
<gene>
    <name evidence="1" type="ORF">BO71DRAFT_93714</name>
</gene>
<dbReference type="EMBL" id="KZ826003">
    <property type="protein sequence ID" value="PYH90006.1"/>
    <property type="molecule type" value="Genomic_DNA"/>
</dbReference>
<evidence type="ECO:0000313" key="2">
    <source>
        <dbReference type="Proteomes" id="UP000247810"/>
    </source>
</evidence>